<proteinExistence type="predicted"/>
<name>A0A975X7C2_9BURK</name>
<accession>A0A975X7C2</accession>
<evidence type="ECO:0000313" key="1">
    <source>
        <dbReference type="EMBL" id="SOY61187.1"/>
    </source>
</evidence>
<dbReference type="EMBL" id="OFSN01000007">
    <property type="protein sequence ID" value="SOY61187.1"/>
    <property type="molecule type" value="Genomic_DNA"/>
</dbReference>
<dbReference type="AntiFam" id="ANF00077">
    <property type="entry name" value="Shadow ORF (opposite AtoC)"/>
</dbReference>
<sequence>MVQVAVGGADDGNVDRHRLAAADARQAALLQHAQQPRLQRQRHISDLVEKQGAMVGLLDLADAAALAATGERAVGVAEQLRLGQAFRNRRTVQRDKGGARAAGVMQRARQQALAGAGLAQQNHRHLLADDGHGLVEGAREGRVGNQAVGAAGGLCRGGAVAARMLLQRDEETFPAARAQRARGRARAAVQAAGKNVAHIDALAAAGAQAQHLPGSTVGGNDHVIVGDGDDALGRRMEHAMVMMQMHDPASRQPRVKPVLDRHRGGLHAAERVGGQVHAEAGDVEHADQPVVAVVDRCRRADHVDELVQVMLATPYLHRHAPFAQHAARGIGAERGFAHLLATTDCGRSGGRRGRSAAGADDHACRVGAEHQPVLRGKRARQDLHVLAGGFYQHTVFVLEPLQLAMRDEVAEQGAILWPEPRIRGALPRAGNQLGDRSGRNQLAVEEVPPRDLHVAYQHVRRMPHSLVSTLFLYSGCQWGAPVEGNFM</sequence>
<reference evidence="1 2" key="1">
    <citation type="submission" date="2018-01" db="EMBL/GenBank/DDBJ databases">
        <authorList>
            <person name="Clerissi C."/>
        </authorList>
    </citation>
    <scope>NUCLEOTIDE SEQUENCE [LARGE SCALE GENOMIC DNA]</scope>
    <source>
        <strain evidence="1">Cupriavidus taiwanensis LMG 19430</strain>
    </source>
</reference>
<protein>
    <submittedName>
        <fullName evidence="1">Uncharacterized protein</fullName>
    </submittedName>
</protein>
<comment type="caution">
    <text evidence="1">The sequence shown here is derived from an EMBL/GenBank/DDBJ whole genome shotgun (WGS) entry which is preliminary data.</text>
</comment>
<organism evidence="1 2">
    <name type="scientific">Cupriavidus taiwanensis</name>
    <dbReference type="NCBI Taxonomy" id="164546"/>
    <lineage>
        <taxon>Bacteria</taxon>
        <taxon>Pseudomonadati</taxon>
        <taxon>Pseudomonadota</taxon>
        <taxon>Betaproteobacteria</taxon>
        <taxon>Burkholderiales</taxon>
        <taxon>Burkholderiaceae</taxon>
        <taxon>Cupriavidus</taxon>
    </lineage>
</organism>
<gene>
    <name evidence="1" type="ORF">CBM2586_A20005</name>
</gene>
<dbReference type="Proteomes" id="UP000257016">
    <property type="component" value="Unassembled WGS sequence"/>
</dbReference>
<dbReference type="AntiFam" id="ANF00203">
    <property type="entry name" value="Shadow ORF (opposite algB)"/>
</dbReference>
<evidence type="ECO:0000313" key="2">
    <source>
        <dbReference type="Proteomes" id="UP000257016"/>
    </source>
</evidence>
<dbReference type="AlphaFoldDB" id="A0A975X7C2"/>